<evidence type="ECO:0000313" key="3">
    <source>
        <dbReference type="Proteomes" id="UP000229896"/>
    </source>
</evidence>
<organism evidence="2 3">
    <name type="scientific">Candidatus Berkelbacteria bacterium CG08_land_8_20_14_0_20_39_8</name>
    <dbReference type="NCBI Taxonomy" id="1974511"/>
    <lineage>
        <taxon>Bacteria</taxon>
        <taxon>Candidatus Berkelbacteria</taxon>
    </lineage>
</organism>
<dbReference type="EMBL" id="PEXI01000018">
    <property type="protein sequence ID" value="PIU24550.1"/>
    <property type="molecule type" value="Genomic_DNA"/>
</dbReference>
<reference evidence="3" key="1">
    <citation type="submission" date="2017-09" db="EMBL/GenBank/DDBJ databases">
        <title>Depth-based differentiation of microbial function through sediment-hosted aquifers and enrichment of novel symbionts in the deep terrestrial subsurface.</title>
        <authorList>
            <person name="Probst A.J."/>
            <person name="Ladd B."/>
            <person name="Jarett J.K."/>
            <person name="Geller-Mcgrath D.E."/>
            <person name="Sieber C.M.K."/>
            <person name="Emerson J.B."/>
            <person name="Anantharaman K."/>
            <person name="Thomas B.C."/>
            <person name="Malmstrom R."/>
            <person name="Stieglmeier M."/>
            <person name="Klingl A."/>
            <person name="Woyke T."/>
            <person name="Ryan C.M."/>
            <person name="Banfield J.F."/>
        </authorList>
    </citation>
    <scope>NUCLEOTIDE SEQUENCE [LARGE SCALE GENOMIC DNA]</scope>
</reference>
<protein>
    <recommendedName>
        <fullName evidence="4">PEGA domain-containing protein</fullName>
    </recommendedName>
</protein>
<keyword evidence="1" id="KW-1133">Transmembrane helix</keyword>
<name>A0A2M6YCX5_9BACT</name>
<comment type="caution">
    <text evidence="2">The sequence shown here is derived from an EMBL/GenBank/DDBJ whole genome shotgun (WGS) entry which is preliminary data.</text>
</comment>
<sequence length="243" mass="27902">MKEYLHRPREKRLKEIIVGQSLVALLILVISSCLVFWGMGYKFNWQTMKIIHTGIVYMTFAPDNVEVAVSGQKPSEVKSVFEAQFLPGYYDVKISKDGYYSWQQHIKVIADQVGWYKNIVLFKTKPEISVISDQNIISSIDSPYDILVKNPEGDLSFNQHEIWLGDDLVTRLSNQISSVIWYPGSEYLAYQQADEIRIIEKNGSNDVLLVKLSSSDKTNFLFSWDGSVLLYRDGAVYKRAVIR</sequence>
<gene>
    <name evidence="2" type="ORF">COT12_00420</name>
</gene>
<keyword evidence="1" id="KW-0472">Membrane</keyword>
<dbReference type="AlphaFoldDB" id="A0A2M6YCX5"/>
<dbReference type="Proteomes" id="UP000229896">
    <property type="component" value="Unassembled WGS sequence"/>
</dbReference>
<dbReference type="PROSITE" id="PS51257">
    <property type="entry name" value="PROKAR_LIPOPROTEIN"/>
    <property type="match status" value="1"/>
</dbReference>
<feature type="transmembrane region" description="Helical" evidence="1">
    <location>
        <begin position="21"/>
        <end position="40"/>
    </location>
</feature>
<keyword evidence="1" id="KW-0812">Transmembrane</keyword>
<evidence type="ECO:0008006" key="4">
    <source>
        <dbReference type="Google" id="ProtNLM"/>
    </source>
</evidence>
<evidence type="ECO:0000256" key="1">
    <source>
        <dbReference type="SAM" id="Phobius"/>
    </source>
</evidence>
<accession>A0A2M6YCX5</accession>
<evidence type="ECO:0000313" key="2">
    <source>
        <dbReference type="EMBL" id="PIU24550.1"/>
    </source>
</evidence>
<proteinExistence type="predicted"/>